<dbReference type="EMBL" id="JAOPHQ010004339">
    <property type="protein sequence ID" value="KAK0139556.1"/>
    <property type="molecule type" value="Genomic_DNA"/>
</dbReference>
<feature type="transmembrane region" description="Helical" evidence="8">
    <location>
        <begin position="29"/>
        <end position="48"/>
    </location>
</feature>
<dbReference type="AlphaFoldDB" id="A0AA47MGB6"/>
<comment type="caution">
    <text evidence="9">The sequence shown here is derived from an EMBL/GenBank/DDBJ whole genome shotgun (WGS) entry which is preliminary data.</text>
</comment>
<dbReference type="PANTHER" id="PTHR21444">
    <property type="entry name" value="COILED-COIL DOMAIN-CONTAINING PROTEIN 180"/>
    <property type="match status" value="1"/>
</dbReference>
<keyword evidence="7" id="KW-0675">Receptor</keyword>
<proteinExistence type="predicted"/>
<evidence type="ECO:0000256" key="1">
    <source>
        <dbReference type="ARBA" id="ARBA00004651"/>
    </source>
</evidence>
<dbReference type="GO" id="GO:0005886">
    <property type="term" value="C:plasma membrane"/>
    <property type="evidence" value="ECO:0007669"/>
    <property type="project" value="UniProtKB-SubCell"/>
</dbReference>
<protein>
    <submittedName>
        <fullName evidence="9">Stimulated by retinoic acid gene 6 protein-like</fullName>
    </submittedName>
</protein>
<dbReference type="GO" id="GO:0038023">
    <property type="term" value="F:signaling receptor activity"/>
    <property type="evidence" value="ECO:0007669"/>
    <property type="project" value="InterPro"/>
</dbReference>
<organism evidence="9 10">
    <name type="scientific">Merluccius polli</name>
    <name type="common">Benguela hake</name>
    <name type="synonym">Merluccius cadenati</name>
    <dbReference type="NCBI Taxonomy" id="89951"/>
    <lineage>
        <taxon>Eukaryota</taxon>
        <taxon>Metazoa</taxon>
        <taxon>Chordata</taxon>
        <taxon>Craniata</taxon>
        <taxon>Vertebrata</taxon>
        <taxon>Euteleostomi</taxon>
        <taxon>Actinopterygii</taxon>
        <taxon>Neopterygii</taxon>
        <taxon>Teleostei</taxon>
        <taxon>Neoteleostei</taxon>
        <taxon>Acanthomorphata</taxon>
        <taxon>Zeiogadaria</taxon>
        <taxon>Gadariae</taxon>
        <taxon>Gadiformes</taxon>
        <taxon>Gadoidei</taxon>
        <taxon>Merlucciidae</taxon>
        <taxon>Merluccius</taxon>
    </lineage>
</organism>
<evidence type="ECO:0000256" key="5">
    <source>
        <dbReference type="ARBA" id="ARBA00022989"/>
    </source>
</evidence>
<dbReference type="GO" id="GO:0034632">
    <property type="term" value="F:retinol transmembrane transporter activity"/>
    <property type="evidence" value="ECO:0007669"/>
    <property type="project" value="InterPro"/>
</dbReference>
<dbReference type="GO" id="GO:0071939">
    <property type="term" value="P:vitamin A import into cell"/>
    <property type="evidence" value="ECO:0007669"/>
    <property type="project" value="TreeGrafter"/>
</dbReference>
<evidence type="ECO:0000256" key="6">
    <source>
        <dbReference type="ARBA" id="ARBA00023136"/>
    </source>
</evidence>
<evidence type="ECO:0000313" key="10">
    <source>
        <dbReference type="Proteomes" id="UP001174136"/>
    </source>
</evidence>
<name>A0AA47MGB6_MERPO</name>
<keyword evidence="4 8" id="KW-0812">Transmembrane</keyword>
<feature type="transmembrane region" description="Helical" evidence="8">
    <location>
        <begin position="68"/>
        <end position="86"/>
    </location>
</feature>
<dbReference type="Proteomes" id="UP001174136">
    <property type="component" value="Unassembled WGS sequence"/>
</dbReference>
<evidence type="ECO:0000256" key="8">
    <source>
        <dbReference type="SAM" id="Phobius"/>
    </source>
</evidence>
<accession>A0AA47MGB6</accession>
<dbReference type="PANTHER" id="PTHR21444:SF17">
    <property type="entry name" value="STIMULATED BY RETINOIC ACID GENE 6 PROTEIN-LIKE"/>
    <property type="match status" value="1"/>
</dbReference>
<evidence type="ECO:0000256" key="3">
    <source>
        <dbReference type="ARBA" id="ARBA00022475"/>
    </source>
</evidence>
<evidence type="ECO:0000256" key="4">
    <source>
        <dbReference type="ARBA" id="ARBA00022692"/>
    </source>
</evidence>
<keyword evidence="3" id="KW-1003">Cell membrane</keyword>
<reference evidence="9" key="1">
    <citation type="journal article" date="2023" name="Front. Mar. Sci.">
        <title>A new Merluccius polli reference genome to investigate the effects of global change in West African waters.</title>
        <authorList>
            <person name="Mateo J.L."/>
            <person name="Blanco-Fernandez C."/>
            <person name="Garcia-Vazquez E."/>
            <person name="Machado-Schiaffino G."/>
        </authorList>
    </citation>
    <scope>NUCLEOTIDE SEQUENCE</scope>
    <source>
        <strain evidence="9">C29</strain>
        <tissue evidence="9">Fin</tissue>
    </source>
</reference>
<keyword evidence="2" id="KW-0813">Transport</keyword>
<keyword evidence="10" id="KW-1185">Reference proteome</keyword>
<dbReference type="Pfam" id="PF14752">
    <property type="entry name" value="RBP_receptor"/>
    <property type="match status" value="1"/>
</dbReference>
<evidence type="ECO:0000256" key="7">
    <source>
        <dbReference type="ARBA" id="ARBA00023170"/>
    </source>
</evidence>
<sequence>MPWRPFVPPSWISCYSEILTGVQTDGLNLAVFLAVGFLQVVSVQMFFLQDKLTSTEKHKPLAVNNRRAFSCFSYFFFFYNVVLGLTTCVRRLLWSLGIGTVLLARIDRTIMPKGYETRDLVFTWWVGMILADHYHANPTLVCFCDLLMSRAPEPQTANRLFHNTPHGYIGAFIQPYPSCPTFPLPKPSPESDVNCRARKRWALAYTLLRNPHLIPMRKHLLVPPPAPSASQPSDHDATIPTVVMAAIARI</sequence>
<keyword evidence="6 8" id="KW-0472">Membrane</keyword>
<gene>
    <name evidence="9" type="primary">Stra6l_0</name>
    <name evidence="9" type="ORF">N1851_023569</name>
</gene>
<evidence type="ECO:0000313" key="9">
    <source>
        <dbReference type="EMBL" id="KAK0139556.1"/>
    </source>
</evidence>
<dbReference type="InterPro" id="IPR026612">
    <property type="entry name" value="STRA6-like"/>
</dbReference>
<evidence type="ECO:0000256" key="2">
    <source>
        <dbReference type="ARBA" id="ARBA00022448"/>
    </source>
</evidence>
<keyword evidence="5 8" id="KW-1133">Transmembrane helix</keyword>
<comment type="subcellular location">
    <subcellularLocation>
        <location evidence="1">Cell membrane</location>
        <topology evidence="1">Multi-pass membrane protein</topology>
    </subcellularLocation>
</comment>